<accession>A0ABQ6N6M7</accession>
<gene>
    <name evidence="1" type="ORF">TeGR_g14032</name>
</gene>
<comment type="caution">
    <text evidence="1">The sequence shown here is derived from an EMBL/GenBank/DDBJ whole genome shotgun (WGS) entry which is preliminary data.</text>
</comment>
<reference evidence="1 2" key="1">
    <citation type="journal article" date="2023" name="Commun. Biol.">
        <title>Genome analysis of Parmales, the sister group of diatoms, reveals the evolutionary specialization of diatoms from phago-mixotrophs to photoautotrophs.</title>
        <authorList>
            <person name="Ban H."/>
            <person name="Sato S."/>
            <person name="Yoshikawa S."/>
            <person name="Yamada K."/>
            <person name="Nakamura Y."/>
            <person name="Ichinomiya M."/>
            <person name="Sato N."/>
            <person name="Blanc-Mathieu R."/>
            <person name="Endo H."/>
            <person name="Kuwata A."/>
            <person name="Ogata H."/>
        </authorList>
    </citation>
    <scope>NUCLEOTIDE SEQUENCE [LARGE SCALE GENOMIC DNA]</scope>
</reference>
<evidence type="ECO:0000313" key="1">
    <source>
        <dbReference type="EMBL" id="GMI41182.1"/>
    </source>
</evidence>
<protein>
    <submittedName>
        <fullName evidence="1">Uncharacterized protein</fullName>
    </submittedName>
</protein>
<dbReference type="EMBL" id="BRYB01002203">
    <property type="protein sequence ID" value="GMI41182.1"/>
    <property type="molecule type" value="Genomic_DNA"/>
</dbReference>
<sequence>MLSPPFLLKSASAPTPYKFKKHAERKLFLSLFSLLSESPGRPSVSTAAGIAYSCLVPLVKNPAMKERGIEFIGALFKVLTQYVETFKDVWQPSEVNLKAESLLRSLLPHLTAFHDKAASGDPADLCPATVKLGNFMVGRVSSLVSMRLAAPGPDPLVAAALRLFAGLAAAHGGELEAMAAVNGKLHEMFTKMAAGVGGVERVLGVLEAYLRGDGGWDCHAGATVLSWAMLESLHAELSAAAAGIEVALVKRAVTASIACCANALDFVHFHYDNTTTALVTVLIDATLSPSLGQDPLAIQHLLVDLGMRFQAPFSRKLCEDVFVKFIGGTPATFKNPLANFLTDLAAAQTAPPTLRAYAAAVVGNLGVRGERPSSVLLDCLCPAKPPPAPKTQGELQAQLSIAKCVGRVHAPSAVPRLAAFCEKALSRGVDTEAGALEGLVACAVISGASDAARESLLSVAGLKGAVYAVVALVSAMRKGAGAKDAASQNLLNTCLQSRLELLLNALPFRPLWGAQLVEKAVASLASLAELSPPRTSLLCFAFDFLTNMSFEGGVGFESTKRVFKTVFQLPHDVPSNYAVLSRAMVAFIAFNKRYPAQQAHMIPLVPTHLHRFLQWRMTNPESLGTYDFAKECEVPGSLERDLKVEAGAMRELERGTGGGDGGVRVGKGATGFVVNGLLVVELGGGGGGVAAKRAIEALGGLGAADEVRVADGGFVVESKKARQ</sequence>
<evidence type="ECO:0000313" key="2">
    <source>
        <dbReference type="Proteomes" id="UP001165060"/>
    </source>
</evidence>
<proteinExistence type="predicted"/>
<name>A0ABQ6N6M7_9STRA</name>
<organism evidence="1 2">
    <name type="scientific">Tetraparma gracilis</name>
    <dbReference type="NCBI Taxonomy" id="2962635"/>
    <lineage>
        <taxon>Eukaryota</taxon>
        <taxon>Sar</taxon>
        <taxon>Stramenopiles</taxon>
        <taxon>Ochrophyta</taxon>
        <taxon>Bolidophyceae</taxon>
        <taxon>Parmales</taxon>
        <taxon>Triparmaceae</taxon>
        <taxon>Tetraparma</taxon>
    </lineage>
</organism>
<keyword evidence="2" id="KW-1185">Reference proteome</keyword>
<dbReference type="Proteomes" id="UP001165060">
    <property type="component" value="Unassembled WGS sequence"/>
</dbReference>